<evidence type="ECO:0000256" key="1">
    <source>
        <dbReference type="SAM" id="MobiDB-lite"/>
    </source>
</evidence>
<gene>
    <name evidence="2" type="ORF">MILUP08_30069</name>
</gene>
<comment type="caution">
    <text evidence="2">The sequence shown here is derived from an EMBL/GenBank/DDBJ whole genome shotgun (WGS) entry which is preliminary data.</text>
</comment>
<evidence type="ECO:0000313" key="3">
    <source>
        <dbReference type="Proteomes" id="UP000003448"/>
    </source>
</evidence>
<protein>
    <submittedName>
        <fullName evidence="2">Uncharacterized protein</fullName>
    </submittedName>
</protein>
<dbReference type="EMBL" id="CAIE01000034">
    <property type="protein sequence ID" value="CCH19353.1"/>
    <property type="molecule type" value="Genomic_DNA"/>
</dbReference>
<reference evidence="3" key="1">
    <citation type="journal article" date="2012" name="J. Bacteriol.">
        <title>Genome Sequence of Micromonospora lupini Lupac 08, Isolated from Root Nodules of Lupinus angustifolius.</title>
        <authorList>
            <person name="Alonso-Vega P."/>
            <person name="Normand P."/>
            <person name="Bacigalupe R."/>
            <person name="Pujic P."/>
            <person name="Lajus A."/>
            <person name="Vallenet D."/>
            <person name="Carro L."/>
            <person name="Coll P."/>
            <person name="Trujillo M.E."/>
        </authorList>
    </citation>
    <scope>NUCLEOTIDE SEQUENCE [LARGE SCALE GENOMIC DNA]</scope>
    <source>
        <strain evidence="3">Lupac 08</strain>
    </source>
</reference>
<organism evidence="2 3">
    <name type="scientific">Micromonospora lupini str. Lupac 08</name>
    <dbReference type="NCBI Taxonomy" id="1150864"/>
    <lineage>
        <taxon>Bacteria</taxon>
        <taxon>Bacillati</taxon>
        <taxon>Actinomycetota</taxon>
        <taxon>Actinomycetes</taxon>
        <taxon>Micromonosporales</taxon>
        <taxon>Micromonosporaceae</taxon>
        <taxon>Micromonospora</taxon>
    </lineage>
</organism>
<dbReference type="AlphaFoldDB" id="I0L6A6"/>
<evidence type="ECO:0000313" key="2">
    <source>
        <dbReference type="EMBL" id="CCH19353.1"/>
    </source>
</evidence>
<feature type="region of interest" description="Disordered" evidence="1">
    <location>
        <begin position="1"/>
        <end position="49"/>
    </location>
</feature>
<sequence length="93" mass="9488">MPPQRTLAACSSSGRRVPSIRVVAGDQPNSSSTSRPRARPGRSSVPNMARSAAVTGASGVAVTSRLGITAVTVSSPVRVTGDMPRRTTNAVLS</sequence>
<proteinExistence type="predicted"/>
<dbReference type="STRING" id="1150864.MILUP08_30069"/>
<accession>I0L6A6</accession>
<name>I0L6A6_9ACTN</name>
<keyword evidence="3" id="KW-1185">Reference proteome</keyword>
<dbReference type="Proteomes" id="UP000003448">
    <property type="component" value="Unassembled WGS sequence"/>
</dbReference>